<dbReference type="EMBL" id="JAGFBR010000012">
    <property type="protein sequence ID" value="KAH0458226.1"/>
    <property type="molecule type" value="Genomic_DNA"/>
</dbReference>
<name>A0AAV7GQ05_DENCH</name>
<accession>A0AAV7GQ05</accession>
<gene>
    <name evidence="1" type="ORF">IEQ34_013541</name>
</gene>
<evidence type="ECO:0000313" key="1">
    <source>
        <dbReference type="EMBL" id="KAH0458226.1"/>
    </source>
</evidence>
<dbReference type="AlphaFoldDB" id="A0AAV7GQ05"/>
<evidence type="ECO:0000313" key="2">
    <source>
        <dbReference type="Proteomes" id="UP000775213"/>
    </source>
</evidence>
<keyword evidence="2" id="KW-1185">Reference proteome</keyword>
<protein>
    <submittedName>
        <fullName evidence="1">Uncharacterized protein</fullName>
    </submittedName>
</protein>
<proteinExistence type="predicted"/>
<reference evidence="1 2" key="1">
    <citation type="journal article" date="2021" name="Hortic Res">
        <title>Chromosome-scale assembly of the Dendrobium chrysotoxum genome enhances the understanding of orchid evolution.</title>
        <authorList>
            <person name="Zhang Y."/>
            <person name="Zhang G.Q."/>
            <person name="Zhang D."/>
            <person name="Liu X.D."/>
            <person name="Xu X.Y."/>
            <person name="Sun W.H."/>
            <person name="Yu X."/>
            <person name="Zhu X."/>
            <person name="Wang Z.W."/>
            <person name="Zhao X."/>
            <person name="Zhong W.Y."/>
            <person name="Chen H."/>
            <person name="Yin W.L."/>
            <person name="Huang T."/>
            <person name="Niu S.C."/>
            <person name="Liu Z.J."/>
        </authorList>
    </citation>
    <scope>NUCLEOTIDE SEQUENCE [LARGE SCALE GENOMIC DNA]</scope>
    <source>
        <strain evidence="1">Lindl</strain>
    </source>
</reference>
<organism evidence="1 2">
    <name type="scientific">Dendrobium chrysotoxum</name>
    <name type="common">Orchid</name>
    <dbReference type="NCBI Taxonomy" id="161865"/>
    <lineage>
        <taxon>Eukaryota</taxon>
        <taxon>Viridiplantae</taxon>
        <taxon>Streptophyta</taxon>
        <taxon>Embryophyta</taxon>
        <taxon>Tracheophyta</taxon>
        <taxon>Spermatophyta</taxon>
        <taxon>Magnoliopsida</taxon>
        <taxon>Liliopsida</taxon>
        <taxon>Asparagales</taxon>
        <taxon>Orchidaceae</taxon>
        <taxon>Epidendroideae</taxon>
        <taxon>Malaxideae</taxon>
        <taxon>Dendrobiinae</taxon>
        <taxon>Dendrobium</taxon>
    </lineage>
</organism>
<dbReference type="Proteomes" id="UP000775213">
    <property type="component" value="Unassembled WGS sequence"/>
</dbReference>
<comment type="caution">
    <text evidence="1">The sequence shown here is derived from an EMBL/GenBank/DDBJ whole genome shotgun (WGS) entry which is preliminary data.</text>
</comment>
<sequence>MIEAQINNGSMRKPKEQAWHFTAQLVLVYSKTQHRPASHNCKRRRVSEYRRDCSSESVAIKLQNSKPRQLAETFRYSSECGKSPEKELLERSRERRDWSRDKSGMVPLTLELVRLSSSR</sequence>